<reference evidence="2" key="2">
    <citation type="submission" date="2020-09" db="EMBL/GenBank/DDBJ databases">
        <authorList>
            <person name="Sun Q."/>
            <person name="Zhou Y."/>
        </authorList>
    </citation>
    <scope>NUCLEOTIDE SEQUENCE</scope>
    <source>
        <strain evidence="2">CGMCC 1.12195</strain>
    </source>
</reference>
<reference evidence="2" key="1">
    <citation type="journal article" date="2014" name="Int. J. Syst. Evol. Microbiol.">
        <title>Complete genome sequence of Corynebacterium casei LMG S-19264T (=DSM 44701T), isolated from a smear-ripened cheese.</title>
        <authorList>
            <consortium name="US DOE Joint Genome Institute (JGI-PGF)"/>
            <person name="Walter F."/>
            <person name="Albersmeier A."/>
            <person name="Kalinowski J."/>
            <person name="Ruckert C."/>
        </authorList>
    </citation>
    <scope>NUCLEOTIDE SEQUENCE</scope>
    <source>
        <strain evidence="2">CGMCC 1.12195</strain>
    </source>
</reference>
<evidence type="ECO:0000313" key="2">
    <source>
        <dbReference type="EMBL" id="GGG96541.1"/>
    </source>
</evidence>
<proteinExistence type="predicted"/>
<dbReference type="RefSeq" id="WP_188507352.1">
    <property type="nucleotide sequence ID" value="NZ_BMER01000004.1"/>
</dbReference>
<dbReference type="SUPFAM" id="SSF51206">
    <property type="entry name" value="cAMP-binding domain-like"/>
    <property type="match status" value="1"/>
</dbReference>
<accession>A0A917MDE8</accession>
<dbReference type="CDD" id="cd00038">
    <property type="entry name" value="CAP_ED"/>
    <property type="match status" value="1"/>
</dbReference>
<dbReference type="InterPro" id="IPR014710">
    <property type="entry name" value="RmlC-like_jellyroll"/>
</dbReference>
<dbReference type="EMBL" id="BMER01000004">
    <property type="protein sequence ID" value="GGG96541.1"/>
    <property type="molecule type" value="Genomic_DNA"/>
</dbReference>
<protein>
    <recommendedName>
        <fullName evidence="1">Cyclic nucleotide-binding domain-containing protein</fullName>
    </recommendedName>
</protein>
<keyword evidence="3" id="KW-1185">Reference proteome</keyword>
<name>A0A917MDE8_9SPHI</name>
<dbReference type="AlphaFoldDB" id="A0A917MDE8"/>
<dbReference type="InterPro" id="IPR000595">
    <property type="entry name" value="cNMP-bd_dom"/>
</dbReference>
<dbReference type="InterPro" id="IPR018490">
    <property type="entry name" value="cNMP-bd_dom_sf"/>
</dbReference>
<comment type="caution">
    <text evidence="2">The sequence shown here is derived from an EMBL/GenBank/DDBJ whole genome shotgun (WGS) entry which is preliminary data.</text>
</comment>
<gene>
    <name evidence="2" type="ORF">GCM10007415_34680</name>
</gene>
<evidence type="ECO:0000259" key="1">
    <source>
        <dbReference type="Pfam" id="PF00027"/>
    </source>
</evidence>
<dbReference type="Gene3D" id="2.60.120.10">
    <property type="entry name" value="Jelly Rolls"/>
    <property type="match status" value="1"/>
</dbReference>
<evidence type="ECO:0000313" key="3">
    <source>
        <dbReference type="Proteomes" id="UP000660862"/>
    </source>
</evidence>
<sequence>MHNAINFPHQLTNMERFFTYSRQWVAMEEKARGYLLNHSQIRSYRAGTDFTTAGDARPFWCFVLSGLVVGVEHLASGRQIYNWLVRPGEYFTGTMHLFTGRPHTASIHFLRDTQLLLIPAAIMQYAQQHFLSISELLHVLKQRRMQRQEELLLLVLKPTNSRYAVFRIHMHELFALLDEKEQIAYLHMSRSQYFTAKAAFNKLP</sequence>
<feature type="domain" description="Cyclic nucleotide-binding" evidence="1">
    <location>
        <begin position="42"/>
        <end position="123"/>
    </location>
</feature>
<dbReference type="Pfam" id="PF00027">
    <property type="entry name" value="cNMP_binding"/>
    <property type="match status" value="1"/>
</dbReference>
<organism evidence="2 3">
    <name type="scientific">Parapedobacter pyrenivorans</name>
    <dbReference type="NCBI Taxonomy" id="1305674"/>
    <lineage>
        <taxon>Bacteria</taxon>
        <taxon>Pseudomonadati</taxon>
        <taxon>Bacteroidota</taxon>
        <taxon>Sphingobacteriia</taxon>
        <taxon>Sphingobacteriales</taxon>
        <taxon>Sphingobacteriaceae</taxon>
        <taxon>Parapedobacter</taxon>
    </lineage>
</organism>
<dbReference type="Proteomes" id="UP000660862">
    <property type="component" value="Unassembled WGS sequence"/>
</dbReference>